<keyword evidence="1" id="KW-0963">Cytoplasm</keyword>
<dbReference type="CTD" id="9806582"/>
<dbReference type="InterPro" id="IPR013783">
    <property type="entry name" value="Ig-like_fold"/>
</dbReference>
<name>E3MVV5_CAERE</name>
<dbReference type="Proteomes" id="UP000008281">
    <property type="component" value="Unassembled WGS sequence"/>
</dbReference>
<comment type="function">
    <text evidence="1">Central component in molecular interactions underlying sperm crawling. Forms an extensive filament system that extends from sperm villipoda, along the leading edge of the pseudopod.</text>
</comment>
<dbReference type="OMA" id="WHDERMS"/>
<feature type="compositionally biased region" description="Basic and acidic residues" evidence="2">
    <location>
        <begin position="124"/>
        <end position="163"/>
    </location>
</feature>
<dbReference type="KEGG" id="crq:GCK72_002814"/>
<dbReference type="Pfam" id="PF00635">
    <property type="entry name" value="Motile_Sperm"/>
    <property type="match status" value="1"/>
</dbReference>
<dbReference type="InterPro" id="IPR000535">
    <property type="entry name" value="MSP_dom"/>
</dbReference>
<organism evidence="4">
    <name type="scientific">Caenorhabditis remanei</name>
    <name type="common">Caenorhabditis vulgaris</name>
    <dbReference type="NCBI Taxonomy" id="31234"/>
    <lineage>
        <taxon>Eukaryota</taxon>
        <taxon>Metazoa</taxon>
        <taxon>Ecdysozoa</taxon>
        <taxon>Nematoda</taxon>
        <taxon>Chromadorea</taxon>
        <taxon>Rhabditida</taxon>
        <taxon>Rhabditina</taxon>
        <taxon>Rhabditomorpha</taxon>
        <taxon>Rhabditoidea</taxon>
        <taxon>Rhabditidae</taxon>
        <taxon>Peloderinae</taxon>
        <taxon>Caenorhabditis</taxon>
    </lineage>
</organism>
<evidence type="ECO:0000256" key="1">
    <source>
        <dbReference type="RuleBase" id="RU003425"/>
    </source>
</evidence>
<dbReference type="eggNOG" id="ENOG502T1YU">
    <property type="taxonomic scope" value="Eukaryota"/>
</dbReference>
<dbReference type="FunCoup" id="E3MVV5">
    <property type="interactions" value="550"/>
</dbReference>
<accession>E3MVV5</accession>
<sequence>MEFPGIPAEFKDLKVSPNPFDLNSKELTLKNFSKIAILFKVKCTSNKRIKIEGCADILRPGNETTVPIKKQVDNVDGDALYVTYTLVGRQWHDERMSAFKCWERAKKQAVRTNCLTIPIRKSSKTREEKGKNKDEKERDKDRSKDKRKEKTKEKTKDTTKSED</sequence>
<dbReference type="EMBL" id="DS268484">
    <property type="protein sequence ID" value="EFP10298.1"/>
    <property type="molecule type" value="Genomic_DNA"/>
</dbReference>
<protein>
    <recommendedName>
        <fullName evidence="1">Major sperm protein</fullName>
    </recommendedName>
</protein>
<keyword evidence="1" id="KW-0206">Cytoskeleton</keyword>
<dbReference type="GeneID" id="9806582"/>
<dbReference type="AlphaFoldDB" id="E3MVV5"/>
<feature type="region of interest" description="Disordered" evidence="2">
    <location>
        <begin position="120"/>
        <end position="163"/>
    </location>
</feature>
<gene>
    <name evidence="3" type="ORF">CRE_23617</name>
</gene>
<dbReference type="Gene3D" id="2.60.40.10">
    <property type="entry name" value="Immunoglobulins"/>
    <property type="match status" value="1"/>
</dbReference>
<evidence type="ECO:0000313" key="4">
    <source>
        <dbReference type="Proteomes" id="UP000008281"/>
    </source>
</evidence>
<dbReference type="SUPFAM" id="SSF49354">
    <property type="entry name" value="PapD-like"/>
    <property type="match status" value="1"/>
</dbReference>
<dbReference type="InterPro" id="IPR008962">
    <property type="entry name" value="PapD-like_sf"/>
</dbReference>
<reference evidence="3" key="1">
    <citation type="submission" date="2007-07" db="EMBL/GenBank/DDBJ databases">
        <title>PCAP assembly of the Caenorhabditis remanei genome.</title>
        <authorList>
            <consortium name="The Caenorhabditis remanei Sequencing Consortium"/>
            <person name="Wilson R.K."/>
        </authorList>
    </citation>
    <scope>NUCLEOTIDE SEQUENCE [LARGE SCALE GENOMIC DNA]</scope>
    <source>
        <strain evidence="3">PB4641</strain>
    </source>
</reference>
<dbReference type="RefSeq" id="XP_003099690.2">
    <property type="nucleotide sequence ID" value="XM_003099642.2"/>
</dbReference>
<dbReference type="OrthoDB" id="5823520at2759"/>
<keyword evidence="4" id="KW-1185">Reference proteome</keyword>
<proteinExistence type="predicted"/>
<dbReference type="PROSITE" id="PS50202">
    <property type="entry name" value="MSP"/>
    <property type="match status" value="1"/>
</dbReference>
<evidence type="ECO:0000313" key="3">
    <source>
        <dbReference type="EMBL" id="EFP10298.1"/>
    </source>
</evidence>
<dbReference type="HOGENOM" id="CLU_1788564_0_0_1"/>
<evidence type="ECO:0000256" key="2">
    <source>
        <dbReference type="SAM" id="MobiDB-lite"/>
    </source>
</evidence>